<dbReference type="InterPro" id="IPR041522">
    <property type="entry name" value="CdaR_GGDEF"/>
</dbReference>
<protein>
    <submittedName>
        <fullName evidence="3">PucR family transcriptional regulator ligand-binding domain-containing protein</fullName>
    </submittedName>
</protein>
<dbReference type="InterPro" id="IPR000160">
    <property type="entry name" value="GGDEF_dom"/>
</dbReference>
<dbReference type="InterPro" id="IPR051448">
    <property type="entry name" value="CdaR-like_regulators"/>
</dbReference>
<keyword evidence="4" id="KW-1185">Reference proteome</keyword>
<dbReference type="PROSITE" id="PS50887">
    <property type="entry name" value="GGDEF"/>
    <property type="match status" value="1"/>
</dbReference>
<dbReference type="InterPro" id="IPR012914">
    <property type="entry name" value="PucR_dom"/>
</dbReference>
<dbReference type="InterPro" id="IPR009057">
    <property type="entry name" value="Homeodomain-like_sf"/>
</dbReference>
<dbReference type="InterPro" id="IPR025736">
    <property type="entry name" value="PucR_C-HTH_dom"/>
</dbReference>
<dbReference type="Proteomes" id="UP001461341">
    <property type="component" value="Chromosome"/>
</dbReference>
<dbReference type="Pfam" id="PF13556">
    <property type="entry name" value="HTH_30"/>
    <property type="match status" value="1"/>
</dbReference>
<dbReference type="EMBL" id="CP121689">
    <property type="protein sequence ID" value="WZL75607.1"/>
    <property type="molecule type" value="Genomic_DNA"/>
</dbReference>
<name>A0ABZ2Y9V3_9BACT</name>
<evidence type="ECO:0000259" key="2">
    <source>
        <dbReference type="PROSITE" id="PS50887"/>
    </source>
</evidence>
<organism evidence="3 4">
    <name type="scientific">Thermatribacter velox</name>
    <dbReference type="NCBI Taxonomy" id="3039681"/>
    <lineage>
        <taxon>Bacteria</taxon>
        <taxon>Pseudomonadati</taxon>
        <taxon>Atribacterota</taxon>
        <taxon>Atribacteria</taxon>
        <taxon>Atribacterales</taxon>
        <taxon>Thermatribacteraceae</taxon>
        <taxon>Thermatribacter</taxon>
    </lineage>
</organism>
<dbReference type="InterPro" id="IPR042070">
    <property type="entry name" value="PucR_C-HTH_sf"/>
</dbReference>
<dbReference type="Gene3D" id="1.10.10.2840">
    <property type="entry name" value="PucR C-terminal helix-turn-helix domain"/>
    <property type="match status" value="1"/>
</dbReference>
<feature type="domain" description="GGDEF" evidence="2">
    <location>
        <begin position="157"/>
        <end position="291"/>
    </location>
</feature>
<evidence type="ECO:0000313" key="4">
    <source>
        <dbReference type="Proteomes" id="UP001461341"/>
    </source>
</evidence>
<dbReference type="SUPFAM" id="SSF46689">
    <property type="entry name" value="Homeodomain-like"/>
    <property type="match status" value="1"/>
</dbReference>
<evidence type="ECO:0000256" key="1">
    <source>
        <dbReference type="ARBA" id="ARBA00006754"/>
    </source>
</evidence>
<dbReference type="PANTHER" id="PTHR33744">
    <property type="entry name" value="CARBOHYDRATE DIACID REGULATOR"/>
    <property type="match status" value="1"/>
</dbReference>
<dbReference type="PANTHER" id="PTHR33744:SF1">
    <property type="entry name" value="DNA-BINDING TRANSCRIPTIONAL ACTIVATOR ADER"/>
    <property type="match status" value="1"/>
</dbReference>
<dbReference type="RefSeq" id="WP_369017756.1">
    <property type="nucleotide sequence ID" value="NZ_CP121689.1"/>
</dbReference>
<comment type="similarity">
    <text evidence="1">Belongs to the CdaR family.</text>
</comment>
<gene>
    <name evidence="3" type="ORF">QBE54_08410</name>
</gene>
<reference evidence="3 4" key="1">
    <citation type="submission" date="2023-03" db="EMBL/GenBank/DDBJ databases">
        <title>Novel Species.</title>
        <authorList>
            <person name="Ma S."/>
        </authorList>
    </citation>
    <scope>NUCLEOTIDE SEQUENCE [LARGE SCALE GENOMIC DNA]</scope>
    <source>
        <strain evidence="3 4">B11</strain>
    </source>
</reference>
<dbReference type="Pfam" id="PF17853">
    <property type="entry name" value="GGDEF_2"/>
    <property type="match status" value="1"/>
</dbReference>
<proteinExistence type="inferred from homology"/>
<sequence>MDEFKSARVVAGQGGLNRVIRWVHVVDVPAPADWVRGGELLFVTGIGLNKDPKSLCDLIEGLVAKNVAGLVINVGPYVRVLPSEVLHLADRLNFPILELPWEVKLVDVTEALCKRIVAEAIRDRAVLDLVETLINGRMISEEIVVNRARSYGFDFTRGYLVMVVGVDKGKEHLQKQDFVGREGDYFLKTTLQRLVVDICRREGAASLVAVKDEEVIVFLGYQEPARKDIRGIADKIRERVQAEEYGSTVSVGVSKLCQGLQDAARGYTEARRALFVCQCIFGGNTTLDYVQIGLYRVLFMVSDREELKSCFKDTLGRLAESDPHLLETLDAYLQYNGNLQRAAQQLFIHKNTLRYRLHRIEELTRMDLNNAHDRMTMATALAIGKFLKLY</sequence>
<evidence type="ECO:0000313" key="3">
    <source>
        <dbReference type="EMBL" id="WZL75607.1"/>
    </source>
</evidence>
<accession>A0ABZ2Y9V3</accession>
<dbReference type="Pfam" id="PF07905">
    <property type="entry name" value="PucR"/>
    <property type="match status" value="1"/>
</dbReference>